<proteinExistence type="predicted"/>
<organism evidence="1 2">
    <name type="scientific">Phlebia brevispora</name>
    <dbReference type="NCBI Taxonomy" id="194682"/>
    <lineage>
        <taxon>Eukaryota</taxon>
        <taxon>Fungi</taxon>
        <taxon>Dikarya</taxon>
        <taxon>Basidiomycota</taxon>
        <taxon>Agaricomycotina</taxon>
        <taxon>Agaricomycetes</taxon>
        <taxon>Polyporales</taxon>
        <taxon>Meruliaceae</taxon>
        <taxon>Phlebia</taxon>
    </lineage>
</organism>
<accession>A0ACC1TEI1</accession>
<protein>
    <submittedName>
        <fullName evidence="1">Uncharacterized protein</fullName>
    </submittedName>
</protein>
<evidence type="ECO:0000313" key="2">
    <source>
        <dbReference type="Proteomes" id="UP001148662"/>
    </source>
</evidence>
<name>A0ACC1TEI1_9APHY</name>
<sequence length="1531" mass="161632">MVSFLRLLTLPRFILRLIIYVFWLPPGPPQFPITIAPPQRRVLALPPAFHPLLTIDPPAVTIANNSTYADFSYPNWTLLCVDALCTRAEPYKDETSTEDILWFFLVILTLVLIFLSACVFTVRHGLSRRAKKVADDTDFATLSDEDKIDRALLQNVVSYSVGDIVITEGQYTDAPDLVLDAVYEPLPAIDLDNLVIKSDEMDTSSETIRPAGISLDHDSNAISVLDSTRETVSTEPNADVTLTNPAEMKAGPPSQNIVIDSLAPTLPPTPIPPYMNMATLESAVDAVLAPVSLKDTTSSSLSSCGTIDSSVLDSASELAPDSTSDAESSPQASVSDHLAAVIPSEDPMSSSLEPADMSTEETPTATIDTQGELDVATAVAKVQPDPLSQEGDVPCDAVETAQAAHAENLEDYVETRDIAFSEPTAPTLSPVESTSEPLVEHRDPSRALHATGTPPSDIVARAAEPLRADDNTSLIEVAFVAEGSQPSPVAVSDEALVKNAIASPALDVSDVPIVSSETVLHDVDVEDLHTISPVTSIAASEVAVDSAPFTVASDDELEFVSDPTLSFDVPFEVADTPTDDALELHAGLDVPQSPVASEEAGAGSPVLVESETDEVSLLDDRDGPLEAVMEAIAAVPELAGDANPDDEARLPVSLSSKFFASPIESTTQPAEKKPDEDGLATEERVPFVPVDVEHDSSGVSPLRIFEDEMSSPVATVIDPVHPVSEEPTALVEEALKSTPDTPTDFGATTSNATDSATPETTVPDPLALRSAHQPVAETQEDVPDAGRNQDAIVSEVSDDDSKSAADDMTIVADSDCPIATPDDHVLDVQKVPSPTEEAPEASPAEPSASESGDVVITADDEQSPPDISDDTDSQALQLDFSADMVPETLSLETPTDGSGDVAGTPNGESLGAQRLSSPVEIAMPSDNFVAEDSSVAIHDDVPASEPESRELCAPGSDAVPVTPVDDSADIEGRSSSPSLDFEESTGEDGVTAEVSPNTSPVNPVVESLENTLHDYEDITASTTTLEGSSPEELAEAPFETPLQPMTADVEPKDNAVESQSASEVLSPEATVKSTWDASSTELEPPSALDNLPSSASTNQRTDIPSDDSAEVIPDVPTASSSSPWKEHSDSPVGDSSEANDSADENNPVDDTEKPTPTNPESPSISVEIATGDVKSPEAESQSAEPMAVELSFEEPSTSEPTLPVDQSVGDSLSQPPNGSEESIEASGLEESAVTEPLLSSVIFVEAEDTDSGEPAADLPAPAVSMQEPTLNAVEPRTPTQEIPKPTASVYGAELTDANPMEALSTMAESWIVLPQEEQKAEGVASALAAHTPAPGLAAIPEQDHESDNSMDSSLLSEQPVSPVEQESLVASAILTPLSDEQAAVVEQTFVDEQVPIEEQPSVSAQFSMNEEVLVEQQAPIDEQAPVEQSAPADEQIFVDEEAPVEEMPLVEDQTAVEEDLVENDTKEEVPAEEERVPLTTLHSEIPSIEMPTTCAENTLDEMPTSSEGETEDDNSVSRHIEDSEVDDFERS</sequence>
<comment type="caution">
    <text evidence="1">The sequence shown here is derived from an EMBL/GenBank/DDBJ whole genome shotgun (WGS) entry which is preliminary data.</text>
</comment>
<keyword evidence="2" id="KW-1185">Reference proteome</keyword>
<reference evidence="1" key="1">
    <citation type="submission" date="2022-07" db="EMBL/GenBank/DDBJ databases">
        <title>Genome Sequence of Phlebia brevispora.</title>
        <authorList>
            <person name="Buettner E."/>
        </authorList>
    </citation>
    <scope>NUCLEOTIDE SEQUENCE</scope>
    <source>
        <strain evidence="1">MPL23</strain>
    </source>
</reference>
<evidence type="ECO:0000313" key="1">
    <source>
        <dbReference type="EMBL" id="KAJ3559279.1"/>
    </source>
</evidence>
<dbReference type="Proteomes" id="UP001148662">
    <property type="component" value="Unassembled WGS sequence"/>
</dbReference>
<gene>
    <name evidence="1" type="ORF">NM688_g437</name>
</gene>
<dbReference type="EMBL" id="JANHOG010000035">
    <property type="protein sequence ID" value="KAJ3559279.1"/>
    <property type="molecule type" value="Genomic_DNA"/>
</dbReference>